<sequence length="1676" mass="175849">MFLRNRYSKISGFLVFMLLFGMLVPTWAFGADTPVELTDISGSYAQKEIRNLVDNGVISGYEDGSFQPAKAMSRAELAKIIVLSLGLKENTERASAFTDVGKNDWYQGFVGALVESGITQGTSATTFSPNAKVTREELIVFFIRAMGLEEAAGKIAVDANLSDLKQVSSWAQSHVSLAFKIGFVNGIESHDGTLKFSPKDHAERQALARLAYEFNTSKAAYISKGKDFANTGLSDVSSVSVVNNSSVEVTFHKDVITVNETDFTFDNGLNITNAALKTDSKTVVVLTTSIQSTGTVYKLSYRGKDTGLTFTGFAAGGFGGGGGGGGGSGQNSPVIPPLKSDLDKVNSGGTYDSLFITSSGTVGPADGAAKTIVTGTLTLNPGAGGEILLQNVEAANIVVASGSSNSIKLKNTIITTLRVAANNQSEPVRIESLSGSEVTNTNIQSKVIMESSAGSLGMITIGSGAQGQEIELRGTIKGDVTVQGEGAKIKIAAPKDGGTSSIANLNVGTNATISAATGTSLGSLSITAPNTSVTLNGEGEFRSVTVSKEAQGTTLNLSSTSTKISALQLNANIKLEGDAAVIGTIPITASPGVKVEASPALINTLKANAIAAIAAIGSFNSYSAEVDAAITAAETIANNAILLGVAEADITGYSTKLVEYKRLMTTFALEVAYQDLKIGFAGTDTLQAVTQNIVLSTVDALRGVSITWKSSQPSVVSSTGLVTRPALGQADVQVILTALISKNGQVRDVEYPITVLAQRTSVPVEPTVPILDSLSVEPSSITLKTLGATQPLSIVAKYSDATIRPVTKEASYTSSTPTVASVSKEGIVTAIANGTAGITISYGGKTVTVPVIVDVPSGPTDPFGLKPIAGDAQVSLSWNPLGSNVTYQVYSSKTSGSYTQAPTTVTGTTYTVNRLDNGTKYYFIVKAMVNGVFTASNEVSAIPMVDSREKTAKPTVSGNVYTNGFLLSGKVGPEETWTTIKLTKKDGTYLSGSSANRDGTFIISPISYYYTNLVILEGEELLLIAQAEGKKQSDPVTLVVQVPNGQTKTPTFISDVYEASNVISVNAEPEAFITVKENTKGYNLIFATESNSGTYKIYVNGQFNVGDQLQFTATVPGKATSDPVIMTVKASLKTEKPTVNGNAYTNGFILNGKAEPGFANNWGSVSLSKKDGTYVAGGGVRSDGAYTIQSSPYISDLMLTVGEELLLTAQVEGKKKSDPVSIFVQATTGRTDSVMTDIINETTISGWAPFGSVLTIKDDLNRHNMRTFVSSIDGFFNIRIQTGTFQIGERLTITAAFIGKSASDPIYAFVQEALKTEKPTIAGSVYPNAYAIEGTTVPGFEQKWTDLILSKQDGTNITSIAVNRDGRFSITDLINNSYVNIFAGEELLLTSQAYGKKMSDPAKIIVRAVTGQTAIPTNISASEATISGYAEPGAIVSIKTSLKGINTSTRASTYDGSFSMEMLPAGMFNAGEQLTITAITLGKATSDVVNVIVQASPKTAVPKVNGNLYTNGFMLTGTVDSGSTYAYITLNKQDGSFVGSFPTWSDGTFSSSQLIQSYVTLIAGEELLVTAQAKNKNRSEPFKIIVQETVGQTSVPTILDGVITNHLSGHAEPGAIITLTNDSRAHTFVATASADGNYMIYWSTDAFKAGDQLSLNATSLGKATSDTVHITLLPSP</sequence>
<dbReference type="Gene3D" id="2.60.40.1220">
    <property type="match status" value="1"/>
</dbReference>
<evidence type="ECO:0000259" key="2">
    <source>
        <dbReference type="PROSITE" id="PS50853"/>
    </source>
</evidence>
<evidence type="ECO:0000313" key="5">
    <source>
        <dbReference type="Proteomes" id="UP001652445"/>
    </source>
</evidence>
<dbReference type="PROSITE" id="PS50853">
    <property type="entry name" value="FN3"/>
    <property type="match status" value="1"/>
</dbReference>
<dbReference type="InterPro" id="IPR051465">
    <property type="entry name" value="Cell_Envelope_Struct_Comp"/>
</dbReference>
<reference evidence="4 5" key="1">
    <citation type="submission" date="2022-09" db="EMBL/GenBank/DDBJ databases">
        <authorList>
            <person name="Han X.L."/>
            <person name="Wang Q."/>
            <person name="Lu T."/>
        </authorList>
    </citation>
    <scope>NUCLEOTIDE SEQUENCE [LARGE SCALE GENOMIC DNA]</scope>
    <source>
        <strain evidence="4 5">WQ 127069</strain>
    </source>
</reference>
<dbReference type="SUPFAM" id="SSF49265">
    <property type="entry name" value="Fibronectin type III"/>
    <property type="match status" value="1"/>
</dbReference>
<dbReference type="Proteomes" id="UP001652445">
    <property type="component" value="Unassembled WGS sequence"/>
</dbReference>
<dbReference type="Gene3D" id="2.60.40.10">
    <property type="entry name" value="Immunoglobulins"/>
    <property type="match status" value="1"/>
</dbReference>
<dbReference type="InterPro" id="IPR013783">
    <property type="entry name" value="Ig-like_fold"/>
</dbReference>
<dbReference type="InterPro" id="IPR046780">
    <property type="entry name" value="aBig_2"/>
</dbReference>
<dbReference type="InterPro" id="IPR003343">
    <property type="entry name" value="Big_2"/>
</dbReference>
<dbReference type="InterPro" id="IPR003961">
    <property type="entry name" value="FN3_dom"/>
</dbReference>
<dbReference type="EMBL" id="JAOQIO010000069">
    <property type="protein sequence ID" value="MCU6793928.1"/>
    <property type="molecule type" value="Genomic_DNA"/>
</dbReference>
<dbReference type="InterPro" id="IPR014755">
    <property type="entry name" value="Cu-Rt/internalin_Ig-like"/>
</dbReference>
<keyword evidence="1" id="KW-0732">Signal</keyword>
<dbReference type="InterPro" id="IPR036116">
    <property type="entry name" value="FN3_sf"/>
</dbReference>
<comment type="caution">
    <text evidence="4">The sequence shown here is derived from an EMBL/GenBank/DDBJ whole genome shotgun (WGS) entry which is preliminary data.</text>
</comment>
<dbReference type="PROSITE" id="PS51272">
    <property type="entry name" value="SLH"/>
    <property type="match status" value="3"/>
</dbReference>
<dbReference type="SMART" id="SM00060">
    <property type="entry name" value="FN3"/>
    <property type="match status" value="1"/>
</dbReference>
<feature type="domain" description="SLH" evidence="3">
    <location>
        <begin position="32"/>
        <end position="92"/>
    </location>
</feature>
<dbReference type="SMART" id="SM00635">
    <property type="entry name" value="BID_2"/>
    <property type="match status" value="1"/>
</dbReference>
<keyword evidence="5" id="KW-1185">Reference proteome</keyword>
<dbReference type="InterPro" id="IPR001119">
    <property type="entry name" value="SLH_dom"/>
</dbReference>
<dbReference type="Pfam" id="PF22359">
    <property type="entry name" value="Big-like"/>
    <property type="match status" value="1"/>
</dbReference>
<gene>
    <name evidence="4" type="ORF">OB236_17635</name>
</gene>
<dbReference type="Pfam" id="PF00395">
    <property type="entry name" value="SLH"/>
    <property type="match status" value="2"/>
</dbReference>
<feature type="domain" description="Fibronectin type-III" evidence="2">
    <location>
        <begin position="858"/>
        <end position="950"/>
    </location>
</feature>
<dbReference type="SUPFAM" id="SSF49373">
    <property type="entry name" value="Invasin/intimin cell-adhesion fragments"/>
    <property type="match status" value="1"/>
</dbReference>
<name>A0ABT2UH16_9BACL</name>
<dbReference type="PANTHER" id="PTHR43308:SF5">
    <property type="entry name" value="S-LAYER PROTEIN _ PEPTIDOGLYCAN ENDO-BETA-N-ACETYLGLUCOSAMINIDASE"/>
    <property type="match status" value="1"/>
</dbReference>
<organism evidence="4 5">
    <name type="scientific">Paenibacillus baimaensis</name>
    <dbReference type="NCBI Taxonomy" id="2982185"/>
    <lineage>
        <taxon>Bacteria</taxon>
        <taxon>Bacillati</taxon>
        <taxon>Bacillota</taxon>
        <taxon>Bacilli</taxon>
        <taxon>Bacillales</taxon>
        <taxon>Paenibacillaceae</taxon>
        <taxon>Paenibacillus</taxon>
    </lineage>
</organism>
<dbReference type="RefSeq" id="WP_262685157.1">
    <property type="nucleotide sequence ID" value="NZ_JAOQIO010000069.1"/>
</dbReference>
<proteinExistence type="predicted"/>
<feature type="domain" description="SLH" evidence="3">
    <location>
        <begin position="158"/>
        <end position="225"/>
    </location>
</feature>
<protein>
    <submittedName>
        <fullName evidence="4">S-layer homology domain-containing protein</fullName>
    </submittedName>
</protein>
<accession>A0ABT2UH16</accession>
<feature type="domain" description="SLH" evidence="3">
    <location>
        <begin position="93"/>
        <end position="156"/>
    </location>
</feature>
<dbReference type="InterPro" id="IPR008964">
    <property type="entry name" value="Invasin/intimin_cell_adhesion"/>
</dbReference>
<dbReference type="Gene3D" id="2.60.40.1080">
    <property type="match status" value="1"/>
</dbReference>
<evidence type="ECO:0000259" key="3">
    <source>
        <dbReference type="PROSITE" id="PS51272"/>
    </source>
</evidence>
<dbReference type="InterPro" id="IPR054604">
    <property type="entry name" value="SbsC_Big-like"/>
</dbReference>
<dbReference type="PANTHER" id="PTHR43308">
    <property type="entry name" value="OUTER MEMBRANE PROTEIN ALPHA-RELATED"/>
    <property type="match status" value="1"/>
</dbReference>
<evidence type="ECO:0000256" key="1">
    <source>
        <dbReference type="ARBA" id="ARBA00022729"/>
    </source>
</evidence>
<evidence type="ECO:0000313" key="4">
    <source>
        <dbReference type="EMBL" id="MCU6793928.1"/>
    </source>
</evidence>
<dbReference type="Pfam" id="PF20578">
    <property type="entry name" value="aBig_2"/>
    <property type="match status" value="1"/>
</dbReference>